<feature type="compositionally biased region" description="Polar residues" evidence="5">
    <location>
        <begin position="1006"/>
        <end position="1025"/>
    </location>
</feature>
<feature type="region of interest" description="Disordered" evidence="5">
    <location>
        <begin position="674"/>
        <end position="703"/>
    </location>
</feature>
<feature type="compositionally biased region" description="Low complexity" evidence="5">
    <location>
        <begin position="892"/>
        <end position="909"/>
    </location>
</feature>
<feature type="compositionally biased region" description="Polar residues" evidence="5">
    <location>
        <begin position="148"/>
        <end position="161"/>
    </location>
</feature>
<dbReference type="InterPro" id="IPR000571">
    <property type="entry name" value="Znf_CCCH"/>
</dbReference>
<evidence type="ECO:0000256" key="3">
    <source>
        <dbReference type="ARBA" id="ARBA00022833"/>
    </source>
</evidence>
<keyword evidence="8" id="KW-1185">Reference proteome</keyword>
<feature type="region of interest" description="Disordered" evidence="5">
    <location>
        <begin position="50"/>
        <end position="72"/>
    </location>
</feature>
<evidence type="ECO:0000256" key="5">
    <source>
        <dbReference type="SAM" id="MobiDB-lite"/>
    </source>
</evidence>
<feature type="compositionally biased region" description="Polar residues" evidence="5">
    <location>
        <begin position="50"/>
        <end position="59"/>
    </location>
</feature>
<evidence type="ECO:0000256" key="2">
    <source>
        <dbReference type="ARBA" id="ARBA00022771"/>
    </source>
</evidence>
<feature type="region of interest" description="Disordered" evidence="5">
    <location>
        <begin position="285"/>
        <end position="338"/>
    </location>
</feature>
<organism evidence="7 8">
    <name type="scientific">Westerdykella ornata</name>
    <dbReference type="NCBI Taxonomy" id="318751"/>
    <lineage>
        <taxon>Eukaryota</taxon>
        <taxon>Fungi</taxon>
        <taxon>Dikarya</taxon>
        <taxon>Ascomycota</taxon>
        <taxon>Pezizomycotina</taxon>
        <taxon>Dothideomycetes</taxon>
        <taxon>Pleosporomycetidae</taxon>
        <taxon>Pleosporales</taxon>
        <taxon>Sporormiaceae</taxon>
        <taxon>Westerdykella</taxon>
    </lineage>
</organism>
<dbReference type="EMBL" id="ML986492">
    <property type="protein sequence ID" value="KAF2276919.1"/>
    <property type="molecule type" value="Genomic_DNA"/>
</dbReference>
<keyword evidence="1 4" id="KW-0479">Metal-binding</keyword>
<evidence type="ECO:0000313" key="8">
    <source>
        <dbReference type="Proteomes" id="UP000800097"/>
    </source>
</evidence>
<accession>A0A6A6JPN4</accession>
<dbReference type="GeneID" id="54547898"/>
<dbReference type="Proteomes" id="UP000800097">
    <property type="component" value="Unassembled WGS sequence"/>
</dbReference>
<dbReference type="RefSeq" id="XP_033654458.1">
    <property type="nucleotide sequence ID" value="XM_033794723.1"/>
</dbReference>
<protein>
    <recommendedName>
        <fullName evidence="6">C3H1-type domain-containing protein</fullName>
    </recommendedName>
</protein>
<evidence type="ECO:0000313" key="7">
    <source>
        <dbReference type="EMBL" id="KAF2276919.1"/>
    </source>
</evidence>
<keyword evidence="3 4" id="KW-0862">Zinc</keyword>
<dbReference type="SUPFAM" id="SSF90229">
    <property type="entry name" value="CCCH zinc finger"/>
    <property type="match status" value="1"/>
</dbReference>
<keyword evidence="2 4" id="KW-0863">Zinc-finger</keyword>
<dbReference type="GO" id="GO:0000785">
    <property type="term" value="C:chromatin"/>
    <property type="evidence" value="ECO:0007669"/>
    <property type="project" value="TreeGrafter"/>
</dbReference>
<dbReference type="PANTHER" id="PTHR46557">
    <property type="entry name" value="SERINE/THREONINE-PROTEIN PHOSPHATASE 1 REGULATORY SUBUNIT 10-RELATED"/>
    <property type="match status" value="1"/>
</dbReference>
<feature type="region of interest" description="Disordered" evidence="5">
    <location>
        <begin position="886"/>
        <end position="930"/>
    </location>
</feature>
<feature type="compositionally biased region" description="Acidic residues" evidence="5">
    <location>
        <begin position="309"/>
        <end position="327"/>
    </location>
</feature>
<feature type="compositionally biased region" description="Low complexity" evidence="5">
    <location>
        <begin position="619"/>
        <end position="645"/>
    </location>
</feature>
<dbReference type="GO" id="GO:0008157">
    <property type="term" value="F:protein phosphatase 1 binding"/>
    <property type="evidence" value="ECO:0007669"/>
    <property type="project" value="TreeGrafter"/>
</dbReference>
<feature type="compositionally biased region" description="Pro residues" evidence="5">
    <location>
        <begin position="833"/>
        <end position="847"/>
    </location>
</feature>
<evidence type="ECO:0000256" key="4">
    <source>
        <dbReference type="PROSITE-ProRule" id="PRU00723"/>
    </source>
</evidence>
<evidence type="ECO:0000256" key="1">
    <source>
        <dbReference type="ARBA" id="ARBA00022723"/>
    </source>
</evidence>
<feature type="compositionally biased region" description="Basic and acidic residues" evidence="5">
    <location>
        <begin position="808"/>
        <end position="819"/>
    </location>
</feature>
<name>A0A6A6JPN4_WESOR</name>
<feature type="compositionally biased region" description="Basic and acidic residues" evidence="5">
    <location>
        <begin position="674"/>
        <end position="698"/>
    </location>
</feature>
<feature type="compositionally biased region" description="Basic residues" evidence="5">
    <location>
        <begin position="1042"/>
        <end position="1051"/>
    </location>
</feature>
<evidence type="ECO:0000259" key="6">
    <source>
        <dbReference type="PROSITE" id="PS50103"/>
    </source>
</evidence>
<dbReference type="PROSITE" id="PS50103">
    <property type="entry name" value="ZF_C3H1"/>
    <property type="match status" value="1"/>
</dbReference>
<dbReference type="InterPro" id="IPR036855">
    <property type="entry name" value="Znf_CCCH_sf"/>
</dbReference>
<dbReference type="PANTHER" id="PTHR46557:SF1">
    <property type="entry name" value="SERINE_THREONINE-PROTEIN PHOSPHATASE 1 REGULATORY SUBUNIT 10"/>
    <property type="match status" value="1"/>
</dbReference>
<feature type="region of interest" description="Disordered" evidence="5">
    <location>
        <begin position="120"/>
        <end position="174"/>
    </location>
</feature>
<feature type="zinc finger region" description="C3H1-type" evidence="4">
    <location>
        <begin position="1060"/>
        <end position="1086"/>
    </location>
</feature>
<dbReference type="GO" id="GO:0072357">
    <property type="term" value="C:PTW/PP1 phosphatase complex"/>
    <property type="evidence" value="ECO:0007669"/>
    <property type="project" value="TreeGrafter"/>
</dbReference>
<feature type="domain" description="C3H1-type" evidence="6">
    <location>
        <begin position="1060"/>
        <end position="1086"/>
    </location>
</feature>
<feature type="region of interest" description="Disordered" evidence="5">
    <location>
        <begin position="979"/>
        <end position="1056"/>
    </location>
</feature>
<feature type="region of interest" description="Disordered" evidence="5">
    <location>
        <begin position="511"/>
        <end position="645"/>
    </location>
</feature>
<dbReference type="AlphaFoldDB" id="A0A6A6JPN4"/>
<feature type="compositionally biased region" description="Low complexity" evidence="5">
    <location>
        <begin position="125"/>
        <end position="147"/>
    </location>
</feature>
<proteinExistence type="predicted"/>
<feature type="compositionally biased region" description="Pro residues" evidence="5">
    <location>
        <begin position="910"/>
        <end position="922"/>
    </location>
</feature>
<gene>
    <name evidence="7" type="ORF">EI97DRAFT_325221</name>
</gene>
<sequence length="1086" mass="118322">MAPNDHVAPNPHYLPPQSAFPNAVANNYDHLFSRGNQYNASAAWDPYNQAQSGLQSHAQSPNPPSWHHPSPALSQQQYNAALRNGAAQQPYQTASPYQYARYDSTPPAHTFARQPAVDPALTQHPTPAQAQQSPYQQQLQTATPPAQSTVSPQVLQQNAVPQQHARPASQYQVPKSTADIFAQRAASTPLALRPVSNPKYDIPAGKVIGGLYVIDQNALAKATNSVPLNKFVNIGTEPLHLATNRTILPTYTSRQSLKVIKKAGAGRAKFKDRTSHRPSHLKLALKPGTTKVGAGSPSALQREVSDSESYTDSDDDSEYTSDEDEESPLPATRPDDPHQAVRYDVIKASWFPRAYPVSSDKIKRSLSELWEVLNTIQKRWRADSKAVAEAEEKKKTGELPVLKSRVSSQRDLLHSALNSALEFTHPDVLYHLGQVKPFIYLCYQFLANRFKMQDYDGQLPTVIYKVLAQAGGTLTTEILEETKLNRALNSMKKVSSEANKALIQQIVEAAAAGSKRGKTSSPPQSDAVEPKGTKRQLSEPAFAGRPTTDNPAAKKLKPSDTASAVPKKLGAGDANNKQPSTAIAAPQKRPGEKPAAAPAKARVTQAPGKPSSFFSTLNAAATKKPAPTSSSAPTSKPTSQPKAAGVAVVKEKKPGAAPAKPSFSFAETMAQLLEPKKEPTVEAKPEKKLPPETPEEKAKRLRKEARRHLRVTFRPDASLVDIRYFSHDPEEEQGHDENFVRDAGDIGGEGRMFKQHRDMMDEDEDEDETEVTLMEWRQPSSIDFSAVPAEERARNFEPLGGGEQKPVCPEKEANQRRESSVLIVNYIDKADIPPSPKEPPETPPAPVVPAKDFGAPTDARYLERAPKLPAPQPDLSFLEKVFSQHAGNANGQQQQQQQQQQHQQHQQQPPQLPLAPTFPVPQPVTATPASTGTANLAEILSKLNTGTNVSTTTAVPPSIDANALSALYSTMQQYGAQLGGASLPPLPPGWPTYGQNLAPQPPPQPESNFGYQQQGSYNQSANGASKRQRDDGHYHGNERGHGSFKKQKNGRNHAYTGEKPHKVIACKFYPLGTCTKGDDCTFIHDV</sequence>
<feature type="compositionally biased region" description="Basic and acidic residues" evidence="5">
    <location>
        <begin position="735"/>
        <end position="744"/>
    </location>
</feature>
<dbReference type="GO" id="GO:0008270">
    <property type="term" value="F:zinc ion binding"/>
    <property type="evidence" value="ECO:0007669"/>
    <property type="project" value="UniProtKB-KW"/>
</dbReference>
<feature type="region of interest" description="Disordered" evidence="5">
    <location>
        <begin position="728"/>
        <end position="750"/>
    </location>
</feature>
<feature type="compositionally biased region" description="Basic and acidic residues" evidence="5">
    <location>
        <begin position="1027"/>
        <end position="1041"/>
    </location>
</feature>
<dbReference type="OrthoDB" id="4347at2759"/>
<feature type="region of interest" description="Disordered" evidence="5">
    <location>
        <begin position="791"/>
        <end position="859"/>
    </location>
</feature>
<reference evidence="7" key="1">
    <citation type="journal article" date="2020" name="Stud. Mycol.">
        <title>101 Dothideomycetes genomes: a test case for predicting lifestyles and emergence of pathogens.</title>
        <authorList>
            <person name="Haridas S."/>
            <person name="Albert R."/>
            <person name="Binder M."/>
            <person name="Bloem J."/>
            <person name="Labutti K."/>
            <person name="Salamov A."/>
            <person name="Andreopoulos B."/>
            <person name="Baker S."/>
            <person name="Barry K."/>
            <person name="Bills G."/>
            <person name="Bluhm B."/>
            <person name="Cannon C."/>
            <person name="Castanera R."/>
            <person name="Culley D."/>
            <person name="Daum C."/>
            <person name="Ezra D."/>
            <person name="Gonzalez J."/>
            <person name="Henrissat B."/>
            <person name="Kuo A."/>
            <person name="Liang C."/>
            <person name="Lipzen A."/>
            <person name="Lutzoni F."/>
            <person name="Magnuson J."/>
            <person name="Mondo S."/>
            <person name="Nolan M."/>
            <person name="Ohm R."/>
            <person name="Pangilinan J."/>
            <person name="Park H.-J."/>
            <person name="Ramirez L."/>
            <person name="Alfaro M."/>
            <person name="Sun H."/>
            <person name="Tritt A."/>
            <person name="Yoshinaga Y."/>
            <person name="Zwiers L.-H."/>
            <person name="Turgeon B."/>
            <person name="Goodwin S."/>
            <person name="Spatafora J."/>
            <person name="Crous P."/>
            <person name="Grigoriev I."/>
        </authorList>
    </citation>
    <scope>NUCLEOTIDE SEQUENCE</scope>
    <source>
        <strain evidence="7">CBS 379.55</strain>
    </source>
</reference>